<dbReference type="eggNOG" id="COG3243">
    <property type="taxonomic scope" value="Bacteria"/>
</dbReference>
<dbReference type="HOGENOM" id="CLU_035017_1_0_6"/>
<dbReference type="Gene3D" id="3.40.50.1820">
    <property type="entry name" value="alpha/beta hydrolase"/>
    <property type="match status" value="1"/>
</dbReference>
<organism evidence="2 3">
    <name type="scientific">Acinetobacter beijerinckii CIP 110307</name>
    <dbReference type="NCBI Taxonomy" id="1217648"/>
    <lineage>
        <taxon>Bacteria</taxon>
        <taxon>Pseudomonadati</taxon>
        <taxon>Pseudomonadota</taxon>
        <taxon>Gammaproteobacteria</taxon>
        <taxon>Moraxellales</taxon>
        <taxon>Moraxellaceae</taxon>
        <taxon>Acinetobacter</taxon>
    </lineage>
</organism>
<proteinExistence type="predicted"/>
<dbReference type="PANTHER" id="PTHR36837:SF4">
    <property type="entry name" value="BLR0908 PROTEIN"/>
    <property type="match status" value="1"/>
</dbReference>
<dbReference type="PATRIC" id="fig|1217648.3.peg.1221"/>
<dbReference type="SUPFAM" id="SSF53474">
    <property type="entry name" value="alpha/beta-Hydrolases"/>
    <property type="match status" value="1"/>
</dbReference>
<gene>
    <name evidence="2" type="ORF">F933_01233</name>
</gene>
<protein>
    <recommendedName>
        <fullName evidence="1">AB hydrolase-1 domain-containing protein</fullName>
    </recommendedName>
</protein>
<dbReference type="InterPro" id="IPR051321">
    <property type="entry name" value="PHA/PHB_synthase"/>
</dbReference>
<dbReference type="Pfam" id="PF00561">
    <property type="entry name" value="Abhydrolase_1"/>
    <property type="match status" value="1"/>
</dbReference>
<dbReference type="AlphaFoldDB" id="N9E985"/>
<accession>N9E985</accession>
<dbReference type="EMBL" id="APQL01000005">
    <property type="protein sequence ID" value="ENW06782.1"/>
    <property type="molecule type" value="Genomic_DNA"/>
</dbReference>
<evidence type="ECO:0000313" key="2">
    <source>
        <dbReference type="EMBL" id="ENW06782.1"/>
    </source>
</evidence>
<dbReference type="InterPro" id="IPR000073">
    <property type="entry name" value="AB_hydrolase_1"/>
</dbReference>
<dbReference type="PANTHER" id="PTHR36837">
    <property type="entry name" value="POLY(3-HYDROXYALKANOATE) POLYMERASE SUBUNIT PHAC"/>
    <property type="match status" value="1"/>
</dbReference>
<dbReference type="STRING" id="262668.GCA_000931715_01258"/>
<reference evidence="2 3" key="1">
    <citation type="submission" date="2013-02" db="EMBL/GenBank/DDBJ databases">
        <title>The Genome Sequence of Acinetobacter beijerinckii CIP 110307.</title>
        <authorList>
            <consortium name="The Broad Institute Genome Sequencing Platform"/>
            <consortium name="The Broad Institute Genome Sequencing Center for Infectious Disease"/>
            <person name="Cerqueira G."/>
            <person name="Feldgarden M."/>
            <person name="Courvalin P."/>
            <person name="Perichon B."/>
            <person name="Grillot-Courvalin C."/>
            <person name="Clermont D."/>
            <person name="Rocha E."/>
            <person name="Yoon E.-J."/>
            <person name="Nemec A."/>
            <person name="Walker B."/>
            <person name="Young S.K."/>
            <person name="Zeng Q."/>
            <person name="Gargeya S."/>
            <person name="Fitzgerald M."/>
            <person name="Haas B."/>
            <person name="Abouelleil A."/>
            <person name="Alvarado L."/>
            <person name="Arachchi H.M."/>
            <person name="Berlin A.M."/>
            <person name="Chapman S.B."/>
            <person name="Dewar J."/>
            <person name="Goldberg J."/>
            <person name="Griggs A."/>
            <person name="Gujja S."/>
            <person name="Hansen M."/>
            <person name="Howarth C."/>
            <person name="Imamovic A."/>
            <person name="Larimer J."/>
            <person name="McCowan C."/>
            <person name="Murphy C."/>
            <person name="Neiman D."/>
            <person name="Pearson M."/>
            <person name="Priest M."/>
            <person name="Roberts A."/>
            <person name="Saif S."/>
            <person name="Shea T."/>
            <person name="Sisk P."/>
            <person name="Sykes S."/>
            <person name="Wortman J."/>
            <person name="Nusbaum C."/>
            <person name="Birren B."/>
        </authorList>
    </citation>
    <scope>NUCLEOTIDE SEQUENCE [LARGE SCALE GENOMIC DNA]</scope>
    <source>
        <strain evidence="2 3">CIP 110307</strain>
    </source>
</reference>
<keyword evidence="3" id="KW-1185">Reference proteome</keyword>
<name>N9E985_9GAMM</name>
<feature type="domain" description="AB hydrolase-1" evidence="1">
    <location>
        <begin position="99"/>
        <end position="377"/>
    </location>
</feature>
<dbReference type="Proteomes" id="UP000017670">
    <property type="component" value="Unassembled WGS sequence"/>
</dbReference>
<evidence type="ECO:0000313" key="3">
    <source>
        <dbReference type="Proteomes" id="UP000017670"/>
    </source>
</evidence>
<comment type="caution">
    <text evidence="2">The sequence shown here is derived from an EMBL/GenBank/DDBJ whole genome shotgun (WGS) entry which is preliminary data.</text>
</comment>
<sequence length="399" mass="45359">MFSSKMPLQNATLEFYPMTQLPKVKQTLLKSKTAQKVLNSRKSQRTRHVFSNAADRILRGGQLALSGKTPFDVIYEREIISLRHYKDDSIEVPEKPRTPLVIVPPLAANMLIFDLFPTRSLVRYFLSQGFEVYLIDWGTPSLHQAKYNLGTYVKIFMPDFIEKIRAHSGQQQLSLFGWSLGGVLSLCYTSLFKDQDIKNLIILASPINTHKSGYMGKFYQRLTLPAQWVRNNTKFRINQIPSRVFHVHGWQNTLGFKLTDPIGNLKNYWKLFKNLDDRQFIINHATSSSFVDNMLAYPGGVMRDIILRFWIDNELSTGSVKFGEQTANLKDIHCSVLAIGGDTDIIVTSEAVRPLMDLISSTDKQFKIVSGGHMGLVSGSQAPQAVWPVINQWLTERSL</sequence>
<evidence type="ECO:0000259" key="1">
    <source>
        <dbReference type="Pfam" id="PF00561"/>
    </source>
</evidence>
<dbReference type="InterPro" id="IPR029058">
    <property type="entry name" value="AB_hydrolase_fold"/>
</dbReference>